<reference evidence="2" key="1">
    <citation type="submission" date="2022-11" db="UniProtKB">
        <authorList>
            <consortium name="WormBaseParasite"/>
        </authorList>
    </citation>
    <scope>IDENTIFICATION</scope>
</reference>
<dbReference type="Proteomes" id="UP000887579">
    <property type="component" value="Unplaced"/>
</dbReference>
<organism evidence="1 2">
    <name type="scientific">Panagrolaimus sp. ES5</name>
    <dbReference type="NCBI Taxonomy" id="591445"/>
    <lineage>
        <taxon>Eukaryota</taxon>
        <taxon>Metazoa</taxon>
        <taxon>Ecdysozoa</taxon>
        <taxon>Nematoda</taxon>
        <taxon>Chromadorea</taxon>
        <taxon>Rhabditida</taxon>
        <taxon>Tylenchina</taxon>
        <taxon>Panagrolaimomorpha</taxon>
        <taxon>Panagrolaimoidea</taxon>
        <taxon>Panagrolaimidae</taxon>
        <taxon>Panagrolaimus</taxon>
    </lineage>
</organism>
<sequence>MNFLKLLFLIAFLFFGIFAQQRFQRHFINEDTVNGSTEELNYASDDIRDKLVSDELPGIQENNDVKLVGYGKIREIPIELNNNDELEFEFCSDGCFNNKVVVCYDCESNDISLKGECASNQCVFQAGVSKVDVTNIMWIIKTTISTDVTSENKCERAVMKSPEAITSFVTPAPIGSCKPLKRDGNVVNIFVKNVPSGCRLKVKNAKIWYPPTPSPTTQPSEIAKTEDSSKAETTIWIILGVLLFFLVIGLICLG</sequence>
<protein>
    <submittedName>
        <fullName evidence="2">Uncharacterized protein</fullName>
    </submittedName>
</protein>
<name>A0AC34FD81_9BILA</name>
<proteinExistence type="predicted"/>
<accession>A0AC34FD81</accession>
<evidence type="ECO:0000313" key="1">
    <source>
        <dbReference type="Proteomes" id="UP000887579"/>
    </source>
</evidence>
<dbReference type="WBParaSite" id="ES5_v2.g15169.t1">
    <property type="protein sequence ID" value="ES5_v2.g15169.t1"/>
    <property type="gene ID" value="ES5_v2.g15169"/>
</dbReference>
<evidence type="ECO:0000313" key="2">
    <source>
        <dbReference type="WBParaSite" id="ES5_v2.g15169.t1"/>
    </source>
</evidence>